<sequence length="609" mass="69716">MGRSPVRKHWHFFSRLVLLVTDIAGVVAYSLLISGRIKTGAYGQWFDREIATAMVLFVRFTLSFINDSFLLTYGFYYTDTVIGTFFFQQLIYHPIVIALFTAVAYRIQVDRQDYAYYENIYGESWRLDSLFVQSWQLIPLTARAGCDVLMTFALWCFLCGTKELRAKKLSCLGINIDELAAGVRVAPYRTITWRGVPRQRGRSFLQARALKSTWNVLYNSLFRRVVPVETRLQVLVQHIFSLVAIALLILRTVSSLRNSYENLPTRTIVGPCGPDKQYSTYGSDKLYPYSPPRPQRIYMRLPGHRSVSRDARESMLKDNRFTVNISLTRDCLEHGTATEPWTLKWIHTEPDEYDSVDWYGVFSGKSDVSCKQGDIDYLLPGRLPGIHTGYEYKIERRIDNTTAQRILNGSYAGIHRWFKDELPSFWLGNGDLTPSLSLPIQPEFGWYMTFKTQVAQRRFIVSSPLWDSITGSDPTYSTSSFFAPCTKLITPFGLAGRLATKGFKERLQERYHNSSQSQDQAESWQITDRSRATADVNLTQFLLDFVVDMGPASAPRPNREEMDAESSDSEDECQYKPVRRLGDVEEAGDVVRLDWRNAKDSLSSLSLKG</sequence>
<protein>
    <submittedName>
        <fullName evidence="3">Uncharacterized protein</fullName>
    </submittedName>
</protein>
<name>A0A8H3C834_9AGAM</name>
<feature type="transmembrane region" description="Helical" evidence="2">
    <location>
        <begin position="90"/>
        <end position="107"/>
    </location>
</feature>
<organism evidence="3 4">
    <name type="scientific">Rhizoctonia solani</name>
    <dbReference type="NCBI Taxonomy" id="456999"/>
    <lineage>
        <taxon>Eukaryota</taxon>
        <taxon>Fungi</taxon>
        <taxon>Dikarya</taxon>
        <taxon>Basidiomycota</taxon>
        <taxon>Agaricomycotina</taxon>
        <taxon>Agaricomycetes</taxon>
        <taxon>Cantharellales</taxon>
        <taxon>Ceratobasidiaceae</taxon>
        <taxon>Rhizoctonia</taxon>
    </lineage>
</organism>
<comment type="caution">
    <text evidence="3">The sequence shown here is derived from an EMBL/GenBank/DDBJ whole genome shotgun (WGS) entry which is preliminary data.</text>
</comment>
<feature type="transmembrane region" description="Helical" evidence="2">
    <location>
        <begin position="137"/>
        <end position="158"/>
    </location>
</feature>
<keyword evidence="2" id="KW-0472">Membrane</keyword>
<feature type="region of interest" description="Disordered" evidence="1">
    <location>
        <begin position="552"/>
        <end position="580"/>
    </location>
</feature>
<feature type="transmembrane region" description="Helical" evidence="2">
    <location>
        <begin position="12"/>
        <end position="33"/>
    </location>
</feature>
<proteinExistence type="predicted"/>
<dbReference type="EMBL" id="CAJMWW010000641">
    <property type="protein sequence ID" value="CAE6477641.1"/>
    <property type="molecule type" value="Genomic_DNA"/>
</dbReference>
<reference evidence="3" key="1">
    <citation type="submission" date="2021-01" db="EMBL/GenBank/DDBJ databases">
        <authorList>
            <person name="Kaushik A."/>
        </authorList>
    </citation>
    <scope>NUCLEOTIDE SEQUENCE</scope>
    <source>
        <strain evidence="3">AG3-T5</strain>
    </source>
</reference>
<accession>A0A8H3C834</accession>
<dbReference type="Proteomes" id="UP000663841">
    <property type="component" value="Unassembled WGS sequence"/>
</dbReference>
<keyword evidence="2" id="KW-1133">Transmembrane helix</keyword>
<feature type="compositionally biased region" description="Acidic residues" evidence="1">
    <location>
        <begin position="562"/>
        <end position="572"/>
    </location>
</feature>
<feature type="transmembrane region" description="Helical" evidence="2">
    <location>
        <begin position="232"/>
        <end position="250"/>
    </location>
</feature>
<evidence type="ECO:0000313" key="3">
    <source>
        <dbReference type="EMBL" id="CAE6477641.1"/>
    </source>
</evidence>
<evidence type="ECO:0000256" key="2">
    <source>
        <dbReference type="SAM" id="Phobius"/>
    </source>
</evidence>
<gene>
    <name evidence="3" type="ORF">RDB_LOCUS196705</name>
</gene>
<feature type="transmembrane region" description="Helical" evidence="2">
    <location>
        <begin position="53"/>
        <end position="78"/>
    </location>
</feature>
<dbReference type="AlphaFoldDB" id="A0A8H3C834"/>
<evidence type="ECO:0000313" key="4">
    <source>
        <dbReference type="Proteomes" id="UP000663841"/>
    </source>
</evidence>
<keyword evidence="2" id="KW-0812">Transmembrane</keyword>
<evidence type="ECO:0000256" key="1">
    <source>
        <dbReference type="SAM" id="MobiDB-lite"/>
    </source>
</evidence>